<accession>A0A6A6SQV9</accession>
<dbReference type="Proteomes" id="UP000799324">
    <property type="component" value="Unassembled WGS sequence"/>
</dbReference>
<feature type="region of interest" description="Disordered" evidence="1">
    <location>
        <begin position="343"/>
        <end position="423"/>
    </location>
</feature>
<dbReference type="InterPro" id="IPR018535">
    <property type="entry name" value="DUF1996"/>
</dbReference>
<name>A0A6A6SQV9_9PLEO</name>
<evidence type="ECO:0000313" key="4">
    <source>
        <dbReference type="EMBL" id="KAF2649922.1"/>
    </source>
</evidence>
<feature type="compositionally biased region" description="Basic residues" evidence="1">
    <location>
        <begin position="511"/>
        <end position="523"/>
    </location>
</feature>
<dbReference type="AlphaFoldDB" id="A0A6A6SQV9"/>
<dbReference type="PANTHER" id="PTHR43662:SF5">
    <property type="entry name" value="DUF1996 DOMAIN-CONTAINING PROTEIN"/>
    <property type="match status" value="1"/>
</dbReference>
<feature type="compositionally biased region" description="Low complexity" evidence="1">
    <location>
        <begin position="359"/>
        <end position="401"/>
    </location>
</feature>
<feature type="domain" description="DUF1996" evidence="3">
    <location>
        <begin position="42"/>
        <end position="273"/>
    </location>
</feature>
<reference evidence="4" key="1">
    <citation type="journal article" date="2020" name="Stud. Mycol.">
        <title>101 Dothideomycetes genomes: a test case for predicting lifestyles and emergence of pathogens.</title>
        <authorList>
            <person name="Haridas S."/>
            <person name="Albert R."/>
            <person name="Binder M."/>
            <person name="Bloem J."/>
            <person name="Labutti K."/>
            <person name="Salamov A."/>
            <person name="Andreopoulos B."/>
            <person name="Baker S."/>
            <person name="Barry K."/>
            <person name="Bills G."/>
            <person name="Bluhm B."/>
            <person name="Cannon C."/>
            <person name="Castanera R."/>
            <person name="Culley D."/>
            <person name="Daum C."/>
            <person name="Ezra D."/>
            <person name="Gonzalez J."/>
            <person name="Henrissat B."/>
            <person name="Kuo A."/>
            <person name="Liang C."/>
            <person name="Lipzen A."/>
            <person name="Lutzoni F."/>
            <person name="Magnuson J."/>
            <person name="Mondo S."/>
            <person name="Nolan M."/>
            <person name="Ohm R."/>
            <person name="Pangilinan J."/>
            <person name="Park H.-J."/>
            <person name="Ramirez L."/>
            <person name="Alfaro M."/>
            <person name="Sun H."/>
            <person name="Tritt A."/>
            <person name="Yoshinaga Y."/>
            <person name="Zwiers L.-H."/>
            <person name="Turgeon B."/>
            <person name="Goodwin S."/>
            <person name="Spatafora J."/>
            <person name="Crous P."/>
            <person name="Grigoriev I."/>
        </authorList>
    </citation>
    <scope>NUCLEOTIDE SEQUENCE</scope>
    <source>
        <strain evidence="4">CBS 122681</strain>
    </source>
</reference>
<dbReference type="PANTHER" id="PTHR43662">
    <property type="match status" value="1"/>
</dbReference>
<protein>
    <recommendedName>
        <fullName evidence="3">DUF1996 domain-containing protein</fullName>
    </recommendedName>
</protein>
<dbReference type="Pfam" id="PF09362">
    <property type="entry name" value="DUF1996"/>
    <property type="match status" value="1"/>
</dbReference>
<dbReference type="EMBL" id="MU004473">
    <property type="protein sequence ID" value="KAF2649922.1"/>
    <property type="molecule type" value="Genomic_DNA"/>
</dbReference>
<evidence type="ECO:0000259" key="3">
    <source>
        <dbReference type="Pfam" id="PF09362"/>
    </source>
</evidence>
<organism evidence="4 5">
    <name type="scientific">Lophiostoma macrostomum CBS 122681</name>
    <dbReference type="NCBI Taxonomy" id="1314788"/>
    <lineage>
        <taxon>Eukaryota</taxon>
        <taxon>Fungi</taxon>
        <taxon>Dikarya</taxon>
        <taxon>Ascomycota</taxon>
        <taxon>Pezizomycotina</taxon>
        <taxon>Dothideomycetes</taxon>
        <taxon>Pleosporomycetidae</taxon>
        <taxon>Pleosporales</taxon>
        <taxon>Lophiostomataceae</taxon>
        <taxon>Lophiostoma</taxon>
    </lineage>
</organism>
<proteinExistence type="predicted"/>
<gene>
    <name evidence="4" type="ORF">K491DRAFT_609822</name>
</gene>
<evidence type="ECO:0000256" key="2">
    <source>
        <dbReference type="SAM" id="SignalP"/>
    </source>
</evidence>
<feature type="signal peptide" evidence="2">
    <location>
        <begin position="1"/>
        <end position="18"/>
    </location>
</feature>
<feature type="region of interest" description="Disordered" evidence="1">
    <location>
        <begin position="502"/>
        <end position="523"/>
    </location>
</feature>
<keyword evidence="5" id="KW-1185">Reference proteome</keyword>
<sequence>MYTNIALLTAGLAATAAAFDCHGPYFSFYNRAGDAMSYQRLDPALFPGVESPHLHSFDGGNALAASMDFATTQESTCTTARIKPDNSLYWRPTLFFNGNNSGFYKVPDQYLKTYYKFGDPGNVKANVSEFPEGFRMIAGDPFKRSDDGNNPGGIKWSCKQENYVSIDSVGFPKGFTSCVDGLATEITFPACWNGNDMDPKKPSAHMAYPTAGGLGLDACPTGFKVARFPTIFIEFWYDISSFDGQYGADDVPWVLSQGDPTGFGWHADFLNGWEKGVLAKATADTGYCNCGCGCGNDEMKVCFGDDQVNDDSDDTFKTCSAAKDSFPVIDPYPLEKLPGCNPIQSGPAEATQATGAGCSTAPATSAASSKPSSTSAALSKPSSVKPTSTSTATAASSSAEAVEADQAPSSTTARSLPQRPTTGVSINGTLGLFFSDEATNPPSSVLATLTPVPSSCGQVVYETVTDTATVTVTAGAHGSGSGEDTTVHVTQESTTTVYVTVEPTQSGGGHGYRRHLHARGHRH</sequence>
<dbReference type="OrthoDB" id="74764at2759"/>
<evidence type="ECO:0000313" key="5">
    <source>
        <dbReference type="Proteomes" id="UP000799324"/>
    </source>
</evidence>
<feature type="chain" id="PRO_5025443332" description="DUF1996 domain-containing protein" evidence="2">
    <location>
        <begin position="19"/>
        <end position="523"/>
    </location>
</feature>
<keyword evidence="2" id="KW-0732">Signal</keyword>
<evidence type="ECO:0000256" key="1">
    <source>
        <dbReference type="SAM" id="MobiDB-lite"/>
    </source>
</evidence>
<feature type="compositionally biased region" description="Polar residues" evidence="1">
    <location>
        <begin position="407"/>
        <end position="423"/>
    </location>
</feature>